<evidence type="ECO:0000313" key="2">
    <source>
        <dbReference type="Proteomes" id="UP001066276"/>
    </source>
</evidence>
<proteinExistence type="predicted"/>
<dbReference type="Proteomes" id="UP001066276">
    <property type="component" value="Chromosome 10"/>
</dbReference>
<gene>
    <name evidence="1" type="ORF">NDU88_007192</name>
</gene>
<dbReference type="AlphaFoldDB" id="A0AAV7MJI9"/>
<protein>
    <submittedName>
        <fullName evidence="1">Uncharacterized protein</fullName>
    </submittedName>
</protein>
<organism evidence="1 2">
    <name type="scientific">Pleurodeles waltl</name>
    <name type="common">Iberian ribbed newt</name>
    <dbReference type="NCBI Taxonomy" id="8319"/>
    <lineage>
        <taxon>Eukaryota</taxon>
        <taxon>Metazoa</taxon>
        <taxon>Chordata</taxon>
        <taxon>Craniata</taxon>
        <taxon>Vertebrata</taxon>
        <taxon>Euteleostomi</taxon>
        <taxon>Amphibia</taxon>
        <taxon>Batrachia</taxon>
        <taxon>Caudata</taxon>
        <taxon>Salamandroidea</taxon>
        <taxon>Salamandridae</taxon>
        <taxon>Pleurodelinae</taxon>
        <taxon>Pleurodeles</taxon>
    </lineage>
</organism>
<evidence type="ECO:0000313" key="1">
    <source>
        <dbReference type="EMBL" id="KAJ1102138.1"/>
    </source>
</evidence>
<sequence length="84" mass="9106">MPDSRAPWAQGVPYARICDIGEAQGTVPATPLAEPSRPILLPAQHRAGLSPTLCAHRLRAVTSVVLIARYFRLPRERAHTGARA</sequence>
<keyword evidence="2" id="KW-1185">Reference proteome</keyword>
<accession>A0AAV7MJI9</accession>
<name>A0AAV7MJI9_PLEWA</name>
<dbReference type="EMBL" id="JANPWB010000014">
    <property type="protein sequence ID" value="KAJ1102138.1"/>
    <property type="molecule type" value="Genomic_DNA"/>
</dbReference>
<reference evidence="1" key="1">
    <citation type="journal article" date="2022" name="bioRxiv">
        <title>Sequencing and chromosome-scale assembly of the giantPleurodeles waltlgenome.</title>
        <authorList>
            <person name="Brown T."/>
            <person name="Elewa A."/>
            <person name="Iarovenko S."/>
            <person name="Subramanian E."/>
            <person name="Araus A.J."/>
            <person name="Petzold A."/>
            <person name="Susuki M."/>
            <person name="Suzuki K.-i.T."/>
            <person name="Hayashi T."/>
            <person name="Toyoda A."/>
            <person name="Oliveira C."/>
            <person name="Osipova E."/>
            <person name="Leigh N.D."/>
            <person name="Simon A."/>
            <person name="Yun M.H."/>
        </authorList>
    </citation>
    <scope>NUCLEOTIDE SEQUENCE</scope>
    <source>
        <strain evidence="1">20211129_DDA</strain>
        <tissue evidence="1">Liver</tissue>
    </source>
</reference>
<comment type="caution">
    <text evidence="1">The sequence shown here is derived from an EMBL/GenBank/DDBJ whole genome shotgun (WGS) entry which is preliminary data.</text>
</comment>